<dbReference type="InterPro" id="IPR007157">
    <property type="entry name" value="PspA_VIPP1"/>
</dbReference>
<dbReference type="RefSeq" id="WP_188389173.1">
    <property type="nucleotide sequence ID" value="NZ_BMFK01000002.1"/>
</dbReference>
<organism evidence="3 4">
    <name type="scientific">Priestia taiwanensis</name>
    <dbReference type="NCBI Taxonomy" id="1347902"/>
    <lineage>
        <taxon>Bacteria</taxon>
        <taxon>Bacillati</taxon>
        <taxon>Bacillota</taxon>
        <taxon>Bacilli</taxon>
        <taxon>Bacillales</taxon>
        <taxon>Bacillaceae</taxon>
        <taxon>Priestia</taxon>
    </lineage>
</organism>
<keyword evidence="4" id="KW-1185">Reference proteome</keyword>
<reference evidence="3" key="1">
    <citation type="journal article" date="2014" name="Int. J. Syst. Evol. Microbiol.">
        <title>Complete genome sequence of Corynebacterium casei LMG S-19264T (=DSM 44701T), isolated from a smear-ripened cheese.</title>
        <authorList>
            <consortium name="US DOE Joint Genome Institute (JGI-PGF)"/>
            <person name="Walter F."/>
            <person name="Albersmeier A."/>
            <person name="Kalinowski J."/>
            <person name="Ruckert C."/>
        </authorList>
    </citation>
    <scope>NUCLEOTIDE SEQUENCE</scope>
    <source>
        <strain evidence="3">CGMCC 1.12698</strain>
    </source>
</reference>
<dbReference type="Pfam" id="PF04012">
    <property type="entry name" value="PspA_IM30"/>
    <property type="match status" value="1"/>
</dbReference>
<keyword evidence="2" id="KW-0175">Coiled coil</keyword>
<comment type="similarity">
    <text evidence="1">Belongs to the PspA/Vipp/IM30 family.</text>
</comment>
<dbReference type="EMBL" id="BMFK01000002">
    <property type="protein sequence ID" value="GGE77424.1"/>
    <property type="molecule type" value="Genomic_DNA"/>
</dbReference>
<accession>A0A917AVX4</accession>
<dbReference type="AlphaFoldDB" id="A0A917AVX4"/>
<proteinExistence type="inferred from homology"/>
<protein>
    <submittedName>
        <fullName evidence="3">Phage shock protein A</fullName>
    </submittedName>
</protein>
<feature type="coiled-coil region" evidence="2">
    <location>
        <begin position="32"/>
        <end position="66"/>
    </location>
</feature>
<reference evidence="3" key="2">
    <citation type="submission" date="2020-09" db="EMBL/GenBank/DDBJ databases">
        <authorList>
            <person name="Sun Q."/>
            <person name="Zhou Y."/>
        </authorList>
    </citation>
    <scope>NUCLEOTIDE SEQUENCE</scope>
    <source>
        <strain evidence="3">CGMCC 1.12698</strain>
    </source>
</reference>
<feature type="coiled-coil region" evidence="2">
    <location>
        <begin position="111"/>
        <end position="145"/>
    </location>
</feature>
<evidence type="ECO:0000256" key="1">
    <source>
        <dbReference type="ARBA" id="ARBA00043985"/>
    </source>
</evidence>
<name>A0A917AVX4_9BACI</name>
<dbReference type="Proteomes" id="UP000605259">
    <property type="component" value="Unassembled WGS sequence"/>
</dbReference>
<comment type="caution">
    <text evidence="3">The sequence shown here is derived from an EMBL/GenBank/DDBJ whole genome shotgun (WGS) entry which is preliminary data.</text>
</comment>
<evidence type="ECO:0000313" key="4">
    <source>
        <dbReference type="Proteomes" id="UP000605259"/>
    </source>
</evidence>
<gene>
    <name evidence="3" type="ORF">GCM10007140_28840</name>
</gene>
<evidence type="ECO:0000256" key="2">
    <source>
        <dbReference type="SAM" id="Coils"/>
    </source>
</evidence>
<dbReference type="PANTHER" id="PTHR31088:SF6">
    <property type="entry name" value="PHAGE SHOCK PROTEIN A"/>
    <property type="match status" value="1"/>
</dbReference>
<dbReference type="PANTHER" id="PTHR31088">
    <property type="entry name" value="MEMBRANE-ASSOCIATED PROTEIN VIPP1, CHLOROPLASTIC"/>
    <property type="match status" value="1"/>
</dbReference>
<sequence>MKNIFQRIRDNVLADIHAVLDEKERKSPIALLNQYLRDCERETNKIEALIQRHQKLQREFFREKEQARILVEKRTKQAEIARQAGETTLEERALQDISYYTERAEHAEKLYNDCITQTEQLQDNLQEARRKLQEMQTKRLELMARENMAHTHRRINDSMHKLSENNPFFKFDEIEQQMKEIELRVNADYERDTFDYRIARLEQQQKEVERKTVEA</sequence>
<evidence type="ECO:0000313" key="3">
    <source>
        <dbReference type="EMBL" id="GGE77424.1"/>
    </source>
</evidence>